<comment type="caution">
    <text evidence="1">The sequence shown here is derived from an EMBL/GenBank/DDBJ whole genome shotgun (WGS) entry which is preliminary data.</text>
</comment>
<dbReference type="SMART" id="SM00248">
    <property type="entry name" value="ANK"/>
    <property type="match status" value="2"/>
</dbReference>
<evidence type="ECO:0000313" key="1">
    <source>
        <dbReference type="EMBL" id="CAL8132956.1"/>
    </source>
</evidence>
<dbReference type="InterPro" id="IPR002110">
    <property type="entry name" value="Ankyrin_rpt"/>
</dbReference>
<dbReference type="InterPro" id="IPR036770">
    <property type="entry name" value="Ankyrin_rpt-contain_sf"/>
</dbReference>
<accession>A0ABP1RQ82</accession>
<evidence type="ECO:0000313" key="2">
    <source>
        <dbReference type="Proteomes" id="UP001642540"/>
    </source>
</evidence>
<protein>
    <submittedName>
        <fullName evidence="1">Uncharacterized protein</fullName>
    </submittedName>
</protein>
<gene>
    <name evidence="1" type="ORF">ODALV1_LOCUS24842</name>
</gene>
<dbReference type="Gene3D" id="1.25.40.20">
    <property type="entry name" value="Ankyrin repeat-containing domain"/>
    <property type="match status" value="1"/>
</dbReference>
<proteinExistence type="predicted"/>
<dbReference type="Proteomes" id="UP001642540">
    <property type="component" value="Unassembled WGS sequence"/>
</dbReference>
<dbReference type="EMBL" id="CAXLJM020000095">
    <property type="protein sequence ID" value="CAL8132956.1"/>
    <property type="molecule type" value="Genomic_DNA"/>
</dbReference>
<sequence length="106" mass="11602">MPETVNIEIGDSAQQVPTGTENLSMHKAVNEGDLVGLKLLLTKEDPTKVDEKGRTPLHWACCYGNDNTDAQAIAVEMVKEILKSLKDKLCLELLDRADKKGRTGVP</sequence>
<reference evidence="1 2" key="1">
    <citation type="submission" date="2024-08" db="EMBL/GenBank/DDBJ databases">
        <authorList>
            <person name="Cucini C."/>
            <person name="Frati F."/>
        </authorList>
    </citation>
    <scope>NUCLEOTIDE SEQUENCE [LARGE SCALE GENOMIC DNA]</scope>
</reference>
<organism evidence="1 2">
    <name type="scientific">Orchesella dallaii</name>
    <dbReference type="NCBI Taxonomy" id="48710"/>
    <lineage>
        <taxon>Eukaryota</taxon>
        <taxon>Metazoa</taxon>
        <taxon>Ecdysozoa</taxon>
        <taxon>Arthropoda</taxon>
        <taxon>Hexapoda</taxon>
        <taxon>Collembola</taxon>
        <taxon>Entomobryomorpha</taxon>
        <taxon>Entomobryoidea</taxon>
        <taxon>Orchesellidae</taxon>
        <taxon>Orchesellinae</taxon>
        <taxon>Orchesella</taxon>
    </lineage>
</organism>
<dbReference type="SUPFAM" id="SSF48403">
    <property type="entry name" value="Ankyrin repeat"/>
    <property type="match status" value="1"/>
</dbReference>
<name>A0ABP1RQ82_9HEXA</name>
<dbReference type="Pfam" id="PF12796">
    <property type="entry name" value="Ank_2"/>
    <property type="match status" value="1"/>
</dbReference>
<keyword evidence="2" id="KW-1185">Reference proteome</keyword>